<sequence length="172" mass="20472">MVAKSARPQSEDIFTLVLWQSLVLYDGTGNPEGRVRNQLQRFRRRAYSQKLKNYNAFRPQRCEHHTTDGDDWAFSRLLIKPFFEREVYHDTDRLVPFVDRFLGLFTKDGETFDVQPLLQRWFLDINTDFIFGESLHSLVDPSRANLAWNMMTALRGARLRAQSHRFIWAFNW</sequence>
<dbReference type="GO" id="GO:0020037">
    <property type="term" value="F:heme binding"/>
    <property type="evidence" value="ECO:0007669"/>
    <property type="project" value="InterPro"/>
</dbReference>
<evidence type="ECO:0000256" key="6">
    <source>
        <dbReference type="ARBA" id="ARBA00023033"/>
    </source>
</evidence>
<name>A0A194W6Q6_CYTMA</name>
<organism evidence="7 8">
    <name type="scientific">Cytospora mali</name>
    <name type="common">Apple Valsa canker fungus</name>
    <name type="synonym">Valsa mali</name>
    <dbReference type="NCBI Taxonomy" id="578113"/>
    <lineage>
        <taxon>Eukaryota</taxon>
        <taxon>Fungi</taxon>
        <taxon>Dikarya</taxon>
        <taxon>Ascomycota</taxon>
        <taxon>Pezizomycotina</taxon>
        <taxon>Sordariomycetes</taxon>
        <taxon>Sordariomycetidae</taxon>
        <taxon>Diaporthales</taxon>
        <taxon>Cytosporaceae</taxon>
        <taxon>Cytospora</taxon>
    </lineage>
</organism>
<keyword evidence="4" id="KW-0560">Oxidoreductase</keyword>
<comment type="cofactor">
    <cofactor evidence="1">
        <name>heme</name>
        <dbReference type="ChEBI" id="CHEBI:30413"/>
    </cofactor>
</comment>
<dbReference type="GO" id="GO:0004497">
    <property type="term" value="F:monooxygenase activity"/>
    <property type="evidence" value="ECO:0007669"/>
    <property type="project" value="UniProtKB-KW"/>
</dbReference>
<evidence type="ECO:0000256" key="5">
    <source>
        <dbReference type="ARBA" id="ARBA00023004"/>
    </source>
</evidence>
<evidence type="ECO:0000256" key="3">
    <source>
        <dbReference type="ARBA" id="ARBA00022723"/>
    </source>
</evidence>
<evidence type="ECO:0000256" key="1">
    <source>
        <dbReference type="ARBA" id="ARBA00001971"/>
    </source>
</evidence>
<dbReference type="PANTHER" id="PTHR24287:SF18">
    <property type="entry name" value="CYTOCHROME P450 MONOOXYGENASE APDE-RELATED"/>
    <property type="match status" value="1"/>
</dbReference>
<dbReference type="InterPro" id="IPR036396">
    <property type="entry name" value="Cyt_P450_sf"/>
</dbReference>
<evidence type="ECO:0000256" key="4">
    <source>
        <dbReference type="ARBA" id="ARBA00023002"/>
    </source>
</evidence>
<dbReference type="PANTHER" id="PTHR24287">
    <property type="entry name" value="P450, PUTATIVE (EUROFUNG)-RELATED"/>
    <property type="match status" value="1"/>
</dbReference>
<keyword evidence="8" id="KW-1185">Reference proteome</keyword>
<keyword evidence="3" id="KW-0479">Metal-binding</keyword>
<dbReference type="SUPFAM" id="SSF48264">
    <property type="entry name" value="Cytochrome P450"/>
    <property type="match status" value="1"/>
</dbReference>
<dbReference type="EMBL" id="CM003104">
    <property type="protein sequence ID" value="KUI71755.1"/>
    <property type="molecule type" value="Genomic_DNA"/>
</dbReference>
<dbReference type="GO" id="GO:0005506">
    <property type="term" value="F:iron ion binding"/>
    <property type="evidence" value="ECO:0007669"/>
    <property type="project" value="InterPro"/>
</dbReference>
<protein>
    <submittedName>
        <fullName evidence="7">Cytochrome P450 52A3-A</fullName>
    </submittedName>
</protein>
<keyword evidence="6" id="KW-0503">Monooxygenase</keyword>
<dbReference type="AlphaFoldDB" id="A0A194W6Q6"/>
<evidence type="ECO:0000256" key="2">
    <source>
        <dbReference type="ARBA" id="ARBA00010617"/>
    </source>
</evidence>
<proteinExistence type="inferred from homology"/>
<accession>A0A194W6Q6</accession>
<dbReference type="OrthoDB" id="1470350at2759"/>
<evidence type="ECO:0000313" key="8">
    <source>
        <dbReference type="Proteomes" id="UP000078559"/>
    </source>
</evidence>
<dbReference type="Proteomes" id="UP000078559">
    <property type="component" value="Chromosome 7"/>
</dbReference>
<dbReference type="InterPro" id="IPR047146">
    <property type="entry name" value="Cyt_P450_E_CYP52_fungi"/>
</dbReference>
<keyword evidence="5" id="KW-0408">Iron</keyword>
<reference evidence="7" key="1">
    <citation type="submission" date="2014-12" db="EMBL/GenBank/DDBJ databases">
        <title>Genome Sequence of Valsa Canker Pathogens Uncovers a Specific Adaption of Colonization on Woody Bark.</title>
        <authorList>
            <person name="Yin Z."/>
            <person name="Liu H."/>
            <person name="Gao X."/>
            <person name="Li Z."/>
            <person name="Song N."/>
            <person name="Ke X."/>
            <person name="Dai Q."/>
            <person name="Wu Y."/>
            <person name="Sun Y."/>
            <person name="Xu J.-R."/>
            <person name="Kang Z.K."/>
            <person name="Wang L."/>
            <person name="Huang L."/>
        </authorList>
    </citation>
    <scope>NUCLEOTIDE SEQUENCE [LARGE SCALE GENOMIC DNA]</scope>
    <source>
        <strain evidence="7">03-8</strain>
    </source>
</reference>
<dbReference type="GO" id="GO:0016705">
    <property type="term" value="F:oxidoreductase activity, acting on paired donors, with incorporation or reduction of molecular oxygen"/>
    <property type="evidence" value="ECO:0007669"/>
    <property type="project" value="InterPro"/>
</dbReference>
<evidence type="ECO:0000313" key="7">
    <source>
        <dbReference type="EMBL" id="KUI71755.1"/>
    </source>
</evidence>
<gene>
    <name evidence="7" type="ORF">VM1G_06771</name>
</gene>
<comment type="similarity">
    <text evidence="2">Belongs to the cytochrome P450 family.</text>
</comment>
<dbReference type="Gene3D" id="1.10.630.10">
    <property type="entry name" value="Cytochrome P450"/>
    <property type="match status" value="1"/>
</dbReference>